<reference evidence="4 5" key="1">
    <citation type="submission" date="2019-02" db="EMBL/GenBank/DDBJ databases">
        <title>Deep-cultivation of Planctomycetes and their phenomic and genomic characterization uncovers novel biology.</title>
        <authorList>
            <person name="Wiegand S."/>
            <person name="Jogler M."/>
            <person name="Boedeker C."/>
            <person name="Pinto D."/>
            <person name="Vollmers J."/>
            <person name="Rivas-Marin E."/>
            <person name="Kohn T."/>
            <person name="Peeters S.H."/>
            <person name="Heuer A."/>
            <person name="Rast P."/>
            <person name="Oberbeckmann S."/>
            <person name="Bunk B."/>
            <person name="Jeske O."/>
            <person name="Meyerdierks A."/>
            <person name="Storesund J.E."/>
            <person name="Kallscheuer N."/>
            <person name="Luecker S."/>
            <person name="Lage O.M."/>
            <person name="Pohl T."/>
            <person name="Merkel B.J."/>
            <person name="Hornburger P."/>
            <person name="Mueller R.-W."/>
            <person name="Bruemmer F."/>
            <person name="Labrenz M."/>
            <person name="Spormann A.M."/>
            <person name="Op den Camp H."/>
            <person name="Overmann J."/>
            <person name="Amann R."/>
            <person name="Jetten M.S.M."/>
            <person name="Mascher T."/>
            <person name="Medema M.H."/>
            <person name="Devos D.P."/>
            <person name="Kaster A.-K."/>
            <person name="Ovreas L."/>
            <person name="Rohde M."/>
            <person name="Galperin M.Y."/>
            <person name="Jogler C."/>
        </authorList>
    </citation>
    <scope>NUCLEOTIDE SEQUENCE [LARGE SCALE GENOMIC DNA]</scope>
    <source>
        <strain evidence="4 5">TBK1r</strain>
    </source>
</reference>
<keyword evidence="4" id="KW-0326">Glycosidase</keyword>
<dbReference type="InterPro" id="IPR010502">
    <property type="entry name" value="Carb-bd_dom_fam9"/>
</dbReference>
<keyword evidence="5" id="KW-1185">Reference proteome</keyword>
<sequence length="227" mass="25020">MNRLTLLSAVCLAFVSPTVAQEDAKPKPQEPTIKAIQGTPEIDGKVDEAWKKAPRVNVNKPVEGLLAVDEDEMATATVRVLWDKDHLYALWQVKDSNLSADASDSWAQDSVEFFLDENQKRTTYYESDDAQYRVNYKGELSGQVAGFDESNLKAAARKTKTGYVVEMAIKIQGEPLTAGRKLGVELQVNDDPGSGERGAVAKWNHTDDDSWQDTSNFGTLVLQPAAE</sequence>
<evidence type="ECO:0000256" key="1">
    <source>
        <dbReference type="SAM" id="MobiDB-lite"/>
    </source>
</evidence>
<keyword evidence="2" id="KW-0732">Signal</keyword>
<dbReference type="Pfam" id="PF06452">
    <property type="entry name" value="CBM9_1"/>
    <property type="match status" value="1"/>
</dbReference>
<proteinExistence type="predicted"/>
<feature type="region of interest" description="Disordered" evidence="1">
    <location>
        <begin position="189"/>
        <end position="218"/>
    </location>
</feature>
<dbReference type="GO" id="GO:0031176">
    <property type="term" value="F:endo-1,4-beta-xylanase activity"/>
    <property type="evidence" value="ECO:0007669"/>
    <property type="project" value="UniProtKB-EC"/>
</dbReference>
<accession>A0ABX5Y0E5</accession>
<organism evidence="4 5">
    <name type="scientific">Stieleria magnilauensis</name>
    <dbReference type="NCBI Taxonomy" id="2527963"/>
    <lineage>
        <taxon>Bacteria</taxon>
        <taxon>Pseudomonadati</taxon>
        <taxon>Planctomycetota</taxon>
        <taxon>Planctomycetia</taxon>
        <taxon>Pirellulales</taxon>
        <taxon>Pirellulaceae</taxon>
        <taxon>Stieleria</taxon>
    </lineage>
</organism>
<feature type="chain" id="PRO_5047466575" evidence="2">
    <location>
        <begin position="21"/>
        <end position="227"/>
    </location>
</feature>
<evidence type="ECO:0000313" key="5">
    <source>
        <dbReference type="Proteomes" id="UP000318081"/>
    </source>
</evidence>
<gene>
    <name evidence="4" type="primary">xynA_2</name>
    <name evidence="4" type="ORF">TBK1r_56540</name>
</gene>
<dbReference type="Proteomes" id="UP000318081">
    <property type="component" value="Chromosome"/>
</dbReference>
<evidence type="ECO:0000313" key="4">
    <source>
        <dbReference type="EMBL" id="QDV86635.1"/>
    </source>
</evidence>
<dbReference type="SUPFAM" id="SSF49344">
    <property type="entry name" value="CBD9-like"/>
    <property type="match status" value="1"/>
</dbReference>
<name>A0ABX5Y0E5_9BACT</name>
<dbReference type="Gene3D" id="2.60.40.1190">
    <property type="match status" value="1"/>
</dbReference>
<dbReference type="EMBL" id="CP036432">
    <property type="protein sequence ID" value="QDV86635.1"/>
    <property type="molecule type" value="Genomic_DNA"/>
</dbReference>
<protein>
    <submittedName>
        <fullName evidence="4">Endo-1,4-beta-xylanase A</fullName>
        <ecNumber evidence="4">3.2.1.8</ecNumber>
    </submittedName>
</protein>
<evidence type="ECO:0000259" key="3">
    <source>
        <dbReference type="Pfam" id="PF06452"/>
    </source>
</evidence>
<dbReference type="EC" id="3.2.1.8" evidence="4"/>
<evidence type="ECO:0000256" key="2">
    <source>
        <dbReference type="SAM" id="SignalP"/>
    </source>
</evidence>
<feature type="domain" description="Carbohydrate-binding" evidence="3">
    <location>
        <begin position="42"/>
        <end position="223"/>
    </location>
</feature>
<feature type="signal peptide" evidence="2">
    <location>
        <begin position="1"/>
        <end position="20"/>
    </location>
</feature>
<dbReference type="RefSeq" id="WP_145217925.1">
    <property type="nucleotide sequence ID" value="NZ_CP036432.1"/>
</dbReference>
<keyword evidence="4" id="KW-0378">Hydrolase</keyword>